<dbReference type="PANTHER" id="PTHR18966">
    <property type="entry name" value="IONOTROPIC GLUTAMATE RECEPTOR"/>
    <property type="match status" value="1"/>
</dbReference>
<accession>T1FSC8</accession>
<reference evidence="14 16" key="2">
    <citation type="journal article" date="2013" name="Nature">
        <title>Insights into bilaterian evolution from three spiralian genomes.</title>
        <authorList>
            <person name="Simakov O."/>
            <person name="Marletaz F."/>
            <person name="Cho S.J."/>
            <person name="Edsinger-Gonzales E."/>
            <person name="Havlak P."/>
            <person name="Hellsten U."/>
            <person name="Kuo D.H."/>
            <person name="Larsson T."/>
            <person name="Lv J."/>
            <person name="Arendt D."/>
            <person name="Savage R."/>
            <person name="Osoegawa K."/>
            <person name="de Jong P."/>
            <person name="Grimwood J."/>
            <person name="Chapman J.A."/>
            <person name="Shapiro H."/>
            <person name="Aerts A."/>
            <person name="Otillar R.P."/>
            <person name="Terry A.Y."/>
            <person name="Boore J.L."/>
            <person name="Grigoriev I.V."/>
            <person name="Lindberg D.R."/>
            <person name="Seaver E.C."/>
            <person name="Weisblat D.A."/>
            <person name="Putnam N.H."/>
            <person name="Rokhsar D.S."/>
        </authorList>
    </citation>
    <scope>NUCLEOTIDE SEQUENCE</scope>
</reference>
<comment type="subcellular location">
    <subcellularLocation>
        <location evidence="1">Membrane</location>
        <topology evidence="1">Multi-pass membrane protein</topology>
    </subcellularLocation>
</comment>
<evidence type="ECO:0000256" key="10">
    <source>
        <dbReference type="ARBA" id="ARBA00023303"/>
    </source>
</evidence>
<dbReference type="InParanoid" id="T1FSC8"/>
<dbReference type="CTD" id="20211725"/>
<evidence type="ECO:0000313" key="16">
    <source>
        <dbReference type="Proteomes" id="UP000015101"/>
    </source>
</evidence>
<evidence type="ECO:0000256" key="11">
    <source>
        <dbReference type="SAM" id="MobiDB-lite"/>
    </source>
</evidence>
<dbReference type="EMBL" id="AMQM01003360">
    <property type="status" value="NOT_ANNOTATED_CDS"/>
    <property type="molecule type" value="Genomic_DNA"/>
</dbReference>
<proteinExistence type="predicted"/>
<evidence type="ECO:0000313" key="15">
    <source>
        <dbReference type="EnsemblMetazoa" id="HelroP190839"/>
    </source>
</evidence>
<keyword evidence="5" id="KW-0406">Ion transport</keyword>
<dbReference type="GO" id="GO:0015276">
    <property type="term" value="F:ligand-gated monoatomic ion channel activity"/>
    <property type="evidence" value="ECO:0007669"/>
    <property type="project" value="InterPro"/>
</dbReference>
<dbReference type="GO" id="GO:0016020">
    <property type="term" value="C:membrane"/>
    <property type="evidence" value="ECO:0007669"/>
    <property type="project" value="UniProtKB-SubCell"/>
</dbReference>
<evidence type="ECO:0000259" key="12">
    <source>
        <dbReference type="SMART" id="SM00079"/>
    </source>
</evidence>
<keyword evidence="2" id="KW-0813">Transport</keyword>
<dbReference type="InterPro" id="IPR019594">
    <property type="entry name" value="Glu/Gly-bd"/>
</dbReference>
<dbReference type="EnsemblMetazoa" id="HelroT190839">
    <property type="protein sequence ID" value="HelroP190839"/>
    <property type="gene ID" value="HelroG190839"/>
</dbReference>
<evidence type="ECO:0000256" key="2">
    <source>
        <dbReference type="ARBA" id="ARBA00022448"/>
    </source>
</evidence>
<dbReference type="GeneID" id="20211725"/>
<keyword evidence="9" id="KW-1071">Ligand-gated ion channel</keyword>
<feature type="compositionally biased region" description="Low complexity" evidence="11">
    <location>
        <begin position="235"/>
        <end position="297"/>
    </location>
</feature>
<evidence type="ECO:0008006" key="17">
    <source>
        <dbReference type="Google" id="ProtNLM"/>
    </source>
</evidence>
<evidence type="ECO:0000256" key="5">
    <source>
        <dbReference type="ARBA" id="ARBA00023065"/>
    </source>
</evidence>
<evidence type="ECO:0000256" key="8">
    <source>
        <dbReference type="ARBA" id="ARBA00023180"/>
    </source>
</evidence>
<feature type="domain" description="Ionotropic glutamate receptor C-terminal" evidence="12">
    <location>
        <begin position="108"/>
        <end position="443"/>
    </location>
</feature>
<evidence type="ECO:0000256" key="1">
    <source>
        <dbReference type="ARBA" id="ARBA00004141"/>
    </source>
</evidence>
<dbReference type="SMART" id="SM00079">
    <property type="entry name" value="PBPe"/>
    <property type="match status" value="1"/>
</dbReference>
<evidence type="ECO:0000313" key="14">
    <source>
        <dbReference type="EMBL" id="ESO07998.1"/>
    </source>
</evidence>
<dbReference type="RefSeq" id="XP_009013787.1">
    <property type="nucleotide sequence ID" value="XM_009015539.1"/>
</dbReference>
<protein>
    <recommendedName>
        <fullName evidence="17">Ionotropic glutamate receptor L-glutamate and glycine-binding domain-containing protein</fullName>
    </recommendedName>
</protein>
<keyword evidence="8" id="KW-0325">Glycoprotein</keyword>
<keyword evidence="4" id="KW-1133">Transmembrane helix</keyword>
<feature type="region of interest" description="Disordered" evidence="11">
    <location>
        <begin position="235"/>
        <end position="303"/>
    </location>
</feature>
<dbReference type="AlphaFoldDB" id="T1FSC8"/>
<reference evidence="16" key="1">
    <citation type="submission" date="2012-12" db="EMBL/GenBank/DDBJ databases">
        <authorList>
            <person name="Hellsten U."/>
            <person name="Grimwood J."/>
            <person name="Chapman J.A."/>
            <person name="Shapiro H."/>
            <person name="Aerts A."/>
            <person name="Otillar R.P."/>
            <person name="Terry A.Y."/>
            <person name="Boore J.L."/>
            <person name="Simakov O."/>
            <person name="Marletaz F."/>
            <person name="Cho S.-J."/>
            <person name="Edsinger-Gonzales E."/>
            <person name="Havlak P."/>
            <person name="Kuo D.-H."/>
            <person name="Larsson T."/>
            <person name="Lv J."/>
            <person name="Arendt D."/>
            <person name="Savage R."/>
            <person name="Osoegawa K."/>
            <person name="de Jong P."/>
            <person name="Lindberg D.R."/>
            <person name="Seaver E.C."/>
            <person name="Weisblat D.A."/>
            <person name="Putnam N.H."/>
            <person name="Grigoriev I.V."/>
            <person name="Rokhsar D.S."/>
        </authorList>
    </citation>
    <scope>NUCLEOTIDE SEQUENCE</scope>
</reference>
<gene>
    <name evidence="15" type="primary">20211725</name>
    <name evidence="14" type="ORF">HELRODRAFT_190839</name>
</gene>
<dbReference type="Proteomes" id="UP000015101">
    <property type="component" value="Unassembled WGS sequence"/>
</dbReference>
<reference evidence="15" key="3">
    <citation type="submission" date="2015-06" db="UniProtKB">
        <authorList>
            <consortium name="EnsemblMetazoa"/>
        </authorList>
    </citation>
    <scope>IDENTIFICATION</scope>
</reference>
<name>T1FSC8_HELRO</name>
<dbReference type="Gene3D" id="3.40.190.10">
    <property type="entry name" value="Periplasmic binding protein-like II"/>
    <property type="match status" value="3"/>
</dbReference>
<dbReference type="eggNOG" id="KOG1052">
    <property type="taxonomic scope" value="Eukaryota"/>
</dbReference>
<evidence type="ECO:0000256" key="6">
    <source>
        <dbReference type="ARBA" id="ARBA00023136"/>
    </source>
</evidence>
<keyword evidence="7" id="KW-0675">Receptor</keyword>
<dbReference type="FunFam" id="3.40.190.10:FF:000257">
    <property type="entry name" value="Uncharacterized protein"/>
    <property type="match status" value="1"/>
</dbReference>
<dbReference type="SUPFAM" id="SSF53850">
    <property type="entry name" value="Periplasmic binding protein-like II"/>
    <property type="match status" value="1"/>
</dbReference>
<dbReference type="KEGG" id="hro:HELRODRAFT_190839"/>
<evidence type="ECO:0000256" key="3">
    <source>
        <dbReference type="ARBA" id="ARBA00022692"/>
    </source>
</evidence>
<evidence type="ECO:0000259" key="13">
    <source>
        <dbReference type="SMART" id="SM00918"/>
    </source>
</evidence>
<keyword evidence="16" id="KW-1185">Reference proteome</keyword>
<keyword evidence="10" id="KW-0407">Ion channel</keyword>
<sequence>MKHRRLHNMLQISLPSLLLLLLLLFIFLFSIFASTIKSEFVDNNDDVMMIRVSTIIAPPYVSRNADVNNNKNNNITVNVTNAHDINTINNNIDIINNEFHVSSDVIGSINNINNDNDSNNNSNNNITEPKLVGFLIDYLDEIAEIANFQYNISEVKDGKYGYLIEDVDNENIQLNWTGLVGELVRNETDLALAPLVVCSDRLTAIDFTLPFDSFQAIVVYRESFYWGSSSITSSISSSGSINSSGDSSSSSNSSSGDSHSSSSSGSGSASTDSSNYSDGSSGADSSMSRSGSSSFGKSGKDDDEVGGKITSVEDLIYRDKYNFGAVRDGSIIKYLSKYRSNHVQNSLFKILDRNPLQPPTVKSGLTRVMLDANYAFLVEEPAVRSLLGEKPCDFKSLPTNFYKRHYALATRKNSPLRDRINSAILEIIDSGRHDELVKKWWKDECSVARLNAQTMMKCFVCLFLTILTLVSLM</sequence>
<feature type="domain" description="Ionotropic glutamate receptor L-glutamate and glycine-binding" evidence="13">
    <location>
        <begin position="118"/>
        <end position="185"/>
    </location>
</feature>
<organism evidence="15 16">
    <name type="scientific">Helobdella robusta</name>
    <name type="common">Californian leech</name>
    <dbReference type="NCBI Taxonomy" id="6412"/>
    <lineage>
        <taxon>Eukaryota</taxon>
        <taxon>Metazoa</taxon>
        <taxon>Spiralia</taxon>
        <taxon>Lophotrochozoa</taxon>
        <taxon>Annelida</taxon>
        <taxon>Clitellata</taxon>
        <taxon>Hirudinea</taxon>
        <taxon>Rhynchobdellida</taxon>
        <taxon>Glossiphoniidae</taxon>
        <taxon>Helobdella</taxon>
    </lineage>
</organism>
<keyword evidence="6" id="KW-0472">Membrane</keyword>
<dbReference type="Pfam" id="PF10613">
    <property type="entry name" value="Lig_chan-Glu_bd"/>
    <property type="match status" value="1"/>
</dbReference>
<dbReference type="OrthoDB" id="9997229at2759"/>
<evidence type="ECO:0000256" key="7">
    <source>
        <dbReference type="ARBA" id="ARBA00023170"/>
    </source>
</evidence>
<evidence type="ECO:0000256" key="9">
    <source>
        <dbReference type="ARBA" id="ARBA00023286"/>
    </source>
</evidence>
<keyword evidence="3" id="KW-0812">Transmembrane</keyword>
<dbReference type="InterPro" id="IPR015683">
    <property type="entry name" value="Ionotropic_Glu_rcpt"/>
</dbReference>
<dbReference type="InterPro" id="IPR001320">
    <property type="entry name" value="Iontro_rcpt_C"/>
</dbReference>
<dbReference type="SMART" id="SM00918">
    <property type="entry name" value="Lig_chan-Glu_bd"/>
    <property type="match status" value="1"/>
</dbReference>
<evidence type="ECO:0000256" key="4">
    <source>
        <dbReference type="ARBA" id="ARBA00022989"/>
    </source>
</evidence>
<dbReference type="OMA" id="MAWITTL"/>
<dbReference type="EMBL" id="KB096134">
    <property type="protein sequence ID" value="ESO07998.1"/>
    <property type="molecule type" value="Genomic_DNA"/>
</dbReference>
<dbReference type="HOGENOM" id="CLU_577820_0_0_1"/>